<feature type="compositionally biased region" description="Basic residues" evidence="1">
    <location>
        <begin position="388"/>
        <end position="398"/>
    </location>
</feature>
<dbReference type="GeneID" id="77729268"/>
<keyword evidence="3" id="KW-1185">Reference proteome</keyword>
<feature type="region of interest" description="Disordered" evidence="1">
    <location>
        <begin position="235"/>
        <end position="283"/>
    </location>
</feature>
<sequence length="425" mass="45534">MRLAAPTHISLPPRVMSLSGCLSANDLASSSGPFTPNPHTPLPYEGSALDFDTDRIRDAIQLDEGSSSAGKRSREEEAPQDTEWTEEEMEVIQATVRHPFRPLSSAFPPGELPPPRLIDELTNQILSHGLRGSPSGKTVGDGWVHGWDATRKRVYTAALDASRVAHGIEKEKPSRVERASRPGLRRVDSMDFLDQERETECSSVGAAIRLSTSLQNSAKAAAPAPVMASELATSPLNEAGPSATSSSSSSSSSLPLGFPSAPAAAPPRKKSTQRASLTRAARPASLLQRGKSYTAIELLAEGSISPQSPQSPAMPVLPHAPAPPQRPVRITRSQSSIMASKPAPHAARDSFMHQPQPKALEQSFTLDVRTSSSPSWSDSEDDDEVKPKRTRPIARKPVRPKETGRGSEGSDGSLQSPFEEQSSFL</sequence>
<dbReference type="AlphaFoldDB" id="A0AA38LUD3"/>
<accession>A0AA38LUD3</accession>
<dbReference type="EMBL" id="JAKWFO010000008">
    <property type="protein sequence ID" value="KAI9633706.1"/>
    <property type="molecule type" value="Genomic_DNA"/>
</dbReference>
<feature type="compositionally biased region" description="Acidic residues" evidence="1">
    <location>
        <begin position="78"/>
        <end position="87"/>
    </location>
</feature>
<feature type="compositionally biased region" description="Polar residues" evidence="1">
    <location>
        <begin position="410"/>
        <end position="425"/>
    </location>
</feature>
<evidence type="ECO:0000256" key="1">
    <source>
        <dbReference type="SAM" id="MobiDB-lite"/>
    </source>
</evidence>
<feature type="region of interest" description="Disordered" evidence="1">
    <location>
        <begin position="63"/>
        <end position="87"/>
    </location>
</feature>
<organism evidence="2 3">
    <name type="scientific">Dioszegia hungarica</name>
    <dbReference type="NCBI Taxonomy" id="4972"/>
    <lineage>
        <taxon>Eukaryota</taxon>
        <taxon>Fungi</taxon>
        <taxon>Dikarya</taxon>
        <taxon>Basidiomycota</taxon>
        <taxon>Agaricomycotina</taxon>
        <taxon>Tremellomycetes</taxon>
        <taxon>Tremellales</taxon>
        <taxon>Bulleribasidiaceae</taxon>
        <taxon>Dioszegia</taxon>
    </lineage>
</organism>
<feature type="region of interest" description="Disordered" evidence="1">
    <location>
        <begin position="304"/>
        <end position="425"/>
    </location>
</feature>
<reference evidence="2" key="1">
    <citation type="journal article" date="2022" name="G3 (Bethesda)">
        <title>High quality genome of the basidiomycete yeast Dioszegia hungarica PDD-24b-2 isolated from cloud water.</title>
        <authorList>
            <person name="Jarrige D."/>
            <person name="Haridas S."/>
            <person name="Bleykasten-Grosshans C."/>
            <person name="Joly M."/>
            <person name="Nadalig T."/>
            <person name="Sancelme M."/>
            <person name="Vuilleumier S."/>
            <person name="Grigoriev I.V."/>
            <person name="Amato P."/>
            <person name="Bringel F."/>
        </authorList>
    </citation>
    <scope>NUCLEOTIDE SEQUENCE</scope>
    <source>
        <strain evidence="2">PDD-24b-2</strain>
    </source>
</reference>
<gene>
    <name evidence="2" type="ORF">MKK02DRAFT_38364</name>
</gene>
<proteinExistence type="predicted"/>
<protein>
    <submittedName>
        <fullName evidence="2">Uncharacterized protein</fullName>
    </submittedName>
</protein>
<evidence type="ECO:0000313" key="2">
    <source>
        <dbReference type="EMBL" id="KAI9633706.1"/>
    </source>
</evidence>
<dbReference type="RefSeq" id="XP_052943483.1">
    <property type="nucleotide sequence ID" value="XM_053090063.1"/>
</dbReference>
<dbReference type="Proteomes" id="UP001164286">
    <property type="component" value="Unassembled WGS sequence"/>
</dbReference>
<name>A0AA38LUD3_9TREE</name>
<comment type="caution">
    <text evidence="2">The sequence shown here is derived from an EMBL/GenBank/DDBJ whole genome shotgun (WGS) entry which is preliminary data.</text>
</comment>
<evidence type="ECO:0000313" key="3">
    <source>
        <dbReference type="Proteomes" id="UP001164286"/>
    </source>
</evidence>
<feature type="compositionally biased region" description="Low complexity" evidence="1">
    <location>
        <begin position="239"/>
        <end position="263"/>
    </location>
</feature>